<dbReference type="GO" id="GO:0015074">
    <property type="term" value="P:DNA integration"/>
    <property type="evidence" value="ECO:0007669"/>
    <property type="project" value="TreeGrafter"/>
</dbReference>
<dbReference type="GO" id="GO:0006303">
    <property type="term" value="P:double-strand break repair via nonhomologous end joining"/>
    <property type="evidence" value="ECO:0007669"/>
    <property type="project" value="TreeGrafter"/>
</dbReference>
<evidence type="ECO:0008006" key="3">
    <source>
        <dbReference type="Google" id="ProtNLM"/>
    </source>
</evidence>
<dbReference type="GO" id="GO:0035861">
    <property type="term" value="C:site of double-strand break"/>
    <property type="evidence" value="ECO:0007669"/>
    <property type="project" value="TreeGrafter"/>
</dbReference>
<dbReference type="GO" id="GO:0003690">
    <property type="term" value="F:double-stranded DNA binding"/>
    <property type="evidence" value="ECO:0007669"/>
    <property type="project" value="TreeGrafter"/>
</dbReference>
<dbReference type="GO" id="GO:0046975">
    <property type="term" value="F:histone H3K36 methyltransferase activity"/>
    <property type="evidence" value="ECO:0007669"/>
    <property type="project" value="TreeGrafter"/>
</dbReference>
<dbReference type="GO" id="GO:0042800">
    <property type="term" value="F:histone H3K4 methyltransferase activity"/>
    <property type="evidence" value="ECO:0007669"/>
    <property type="project" value="TreeGrafter"/>
</dbReference>
<evidence type="ECO:0000313" key="2">
    <source>
        <dbReference type="Proteomes" id="UP001153954"/>
    </source>
</evidence>
<dbReference type="GO" id="GO:0044547">
    <property type="term" value="F:DNA topoisomerase binding"/>
    <property type="evidence" value="ECO:0007669"/>
    <property type="project" value="TreeGrafter"/>
</dbReference>
<dbReference type="Proteomes" id="UP001153954">
    <property type="component" value="Unassembled WGS sequence"/>
</dbReference>
<dbReference type="GO" id="GO:0005634">
    <property type="term" value="C:nucleus"/>
    <property type="evidence" value="ECO:0007669"/>
    <property type="project" value="TreeGrafter"/>
</dbReference>
<comment type="caution">
    <text evidence="1">The sequence shown here is derived from an EMBL/GenBank/DDBJ whole genome shotgun (WGS) entry which is preliminary data.</text>
</comment>
<proteinExistence type="predicted"/>
<dbReference type="AlphaFoldDB" id="A0AAU9TRK6"/>
<dbReference type="GO" id="GO:0031297">
    <property type="term" value="P:replication fork processing"/>
    <property type="evidence" value="ECO:0007669"/>
    <property type="project" value="TreeGrafter"/>
</dbReference>
<reference evidence="1" key="1">
    <citation type="submission" date="2022-03" db="EMBL/GenBank/DDBJ databases">
        <authorList>
            <person name="Tunstrom K."/>
        </authorList>
    </citation>
    <scope>NUCLEOTIDE SEQUENCE</scope>
</reference>
<dbReference type="InterPro" id="IPR052709">
    <property type="entry name" value="Transposase-MT_Hybrid"/>
</dbReference>
<dbReference type="Gene3D" id="3.30.420.10">
    <property type="entry name" value="Ribonuclease H-like superfamily/Ribonuclease H"/>
    <property type="match status" value="1"/>
</dbReference>
<keyword evidence="2" id="KW-1185">Reference proteome</keyword>
<dbReference type="EMBL" id="CAKOGL010000008">
    <property type="protein sequence ID" value="CAH2089378.1"/>
    <property type="molecule type" value="Genomic_DNA"/>
</dbReference>
<dbReference type="GO" id="GO:0003697">
    <property type="term" value="F:single-stranded DNA binding"/>
    <property type="evidence" value="ECO:0007669"/>
    <property type="project" value="TreeGrafter"/>
</dbReference>
<organism evidence="1 2">
    <name type="scientific">Euphydryas editha</name>
    <name type="common">Edith's checkerspot</name>
    <dbReference type="NCBI Taxonomy" id="104508"/>
    <lineage>
        <taxon>Eukaryota</taxon>
        <taxon>Metazoa</taxon>
        <taxon>Ecdysozoa</taxon>
        <taxon>Arthropoda</taxon>
        <taxon>Hexapoda</taxon>
        <taxon>Insecta</taxon>
        <taxon>Pterygota</taxon>
        <taxon>Neoptera</taxon>
        <taxon>Endopterygota</taxon>
        <taxon>Lepidoptera</taxon>
        <taxon>Glossata</taxon>
        <taxon>Ditrysia</taxon>
        <taxon>Papilionoidea</taxon>
        <taxon>Nymphalidae</taxon>
        <taxon>Nymphalinae</taxon>
        <taxon>Euphydryas</taxon>
    </lineage>
</organism>
<dbReference type="GO" id="GO:0000729">
    <property type="term" value="P:DNA double-strand break processing"/>
    <property type="evidence" value="ECO:0007669"/>
    <property type="project" value="TreeGrafter"/>
</dbReference>
<dbReference type="PANTHER" id="PTHR46060">
    <property type="entry name" value="MARINER MOS1 TRANSPOSASE-LIKE PROTEIN"/>
    <property type="match status" value="1"/>
</dbReference>
<gene>
    <name evidence="1" type="ORF">EEDITHA_LOCUS5438</name>
</gene>
<protein>
    <recommendedName>
        <fullName evidence="3">Histone-lysine N-methyltransferase SETMAR</fullName>
    </recommendedName>
</protein>
<dbReference type="GO" id="GO:0000014">
    <property type="term" value="F:single-stranded DNA endodeoxyribonuclease activity"/>
    <property type="evidence" value="ECO:0007669"/>
    <property type="project" value="TreeGrafter"/>
</dbReference>
<accession>A0AAU9TRK6</accession>
<evidence type="ECO:0000313" key="1">
    <source>
        <dbReference type="EMBL" id="CAH2089378.1"/>
    </source>
</evidence>
<dbReference type="GO" id="GO:0044774">
    <property type="term" value="P:mitotic DNA integrity checkpoint signaling"/>
    <property type="evidence" value="ECO:0007669"/>
    <property type="project" value="TreeGrafter"/>
</dbReference>
<sequence>MQWLTTSQLPQQYPKAKFTNKKELQLETIRHPPYSPDLVPTDYHFFRDLDNFLREKKFASQDAVQNAFTQFVESRSPELYRKGINDLPIRWQQCIDNNGNYFD</sequence>
<name>A0AAU9TRK6_EUPED</name>
<dbReference type="PANTHER" id="PTHR46060:SF2">
    <property type="entry name" value="HISTONE-LYSINE N-METHYLTRANSFERASE SETMAR"/>
    <property type="match status" value="1"/>
</dbReference>
<dbReference type="InterPro" id="IPR036397">
    <property type="entry name" value="RNaseH_sf"/>
</dbReference>
<dbReference type="GO" id="GO:0000793">
    <property type="term" value="C:condensed chromosome"/>
    <property type="evidence" value="ECO:0007669"/>
    <property type="project" value="TreeGrafter"/>
</dbReference>